<feature type="transmembrane region" description="Helical" evidence="7">
    <location>
        <begin position="243"/>
        <end position="264"/>
    </location>
</feature>
<dbReference type="Pfam" id="PF13440">
    <property type="entry name" value="Polysacc_synt_3"/>
    <property type="match status" value="1"/>
</dbReference>
<evidence type="ECO:0000256" key="3">
    <source>
        <dbReference type="ARBA" id="ARBA00022475"/>
    </source>
</evidence>
<evidence type="ECO:0008006" key="10">
    <source>
        <dbReference type="Google" id="ProtNLM"/>
    </source>
</evidence>
<comment type="subcellular location">
    <subcellularLocation>
        <location evidence="1">Cell membrane</location>
        <topology evidence="1">Multi-pass membrane protein</topology>
    </subcellularLocation>
</comment>
<feature type="transmembrane region" description="Helical" evidence="7">
    <location>
        <begin position="459"/>
        <end position="478"/>
    </location>
</feature>
<dbReference type="EMBL" id="QFYP01000001">
    <property type="protein sequence ID" value="RAK58381.1"/>
    <property type="molecule type" value="Genomic_DNA"/>
</dbReference>
<feature type="transmembrane region" description="Helical" evidence="7">
    <location>
        <begin position="342"/>
        <end position="363"/>
    </location>
</feature>
<evidence type="ECO:0000313" key="9">
    <source>
        <dbReference type="Proteomes" id="UP000249842"/>
    </source>
</evidence>
<keyword evidence="4 7" id="KW-0812">Transmembrane</keyword>
<accession>A0A328AW27</accession>
<dbReference type="RefSeq" id="WP_111455653.1">
    <property type="nucleotide sequence ID" value="NZ_QFYP01000001.1"/>
</dbReference>
<evidence type="ECO:0000313" key="8">
    <source>
        <dbReference type="EMBL" id="RAK58381.1"/>
    </source>
</evidence>
<evidence type="ECO:0000256" key="2">
    <source>
        <dbReference type="ARBA" id="ARBA00007430"/>
    </source>
</evidence>
<keyword evidence="6 7" id="KW-0472">Membrane</keyword>
<comment type="similarity">
    <text evidence="2">Belongs to the polysaccharide synthase family.</text>
</comment>
<protein>
    <recommendedName>
        <fullName evidence="10">Lipopolysaccharide biosynthesis protein</fullName>
    </recommendedName>
</protein>
<dbReference type="PANTHER" id="PTHR30250">
    <property type="entry name" value="PST FAMILY PREDICTED COLANIC ACID TRANSPORTER"/>
    <property type="match status" value="1"/>
</dbReference>
<dbReference type="GO" id="GO:0005886">
    <property type="term" value="C:plasma membrane"/>
    <property type="evidence" value="ECO:0007669"/>
    <property type="project" value="UniProtKB-SubCell"/>
</dbReference>
<evidence type="ECO:0000256" key="7">
    <source>
        <dbReference type="SAM" id="Phobius"/>
    </source>
</evidence>
<keyword evidence="5 7" id="KW-1133">Transmembrane helix</keyword>
<feature type="transmembrane region" description="Helical" evidence="7">
    <location>
        <begin position="370"/>
        <end position="388"/>
    </location>
</feature>
<feature type="transmembrane region" description="Helical" evidence="7">
    <location>
        <begin position="190"/>
        <end position="212"/>
    </location>
</feature>
<comment type="caution">
    <text evidence="8">The sequence shown here is derived from an EMBL/GenBank/DDBJ whole genome shotgun (WGS) entry which is preliminary data.</text>
</comment>
<evidence type="ECO:0000256" key="1">
    <source>
        <dbReference type="ARBA" id="ARBA00004651"/>
    </source>
</evidence>
<organism evidence="8 9">
    <name type="scientific">Phenylobacterium hankyongense</name>
    <dbReference type="NCBI Taxonomy" id="1813876"/>
    <lineage>
        <taxon>Bacteria</taxon>
        <taxon>Pseudomonadati</taxon>
        <taxon>Pseudomonadota</taxon>
        <taxon>Alphaproteobacteria</taxon>
        <taxon>Caulobacterales</taxon>
        <taxon>Caulobacteraceae</taxon>
        <taxon>Phenylobacterium</taxon>
    </lineage>
</organism>
<feature type="transmembrane region" description="Helical" evidence="7">
    <location>
        <begin position="124"/>
        <end position="143"/>
    </location>
</feature>
<evidence type="ECO:0000256" key="4">
    <source>
        <dbReference type="ARBA" id="ARBA00022692"/>
    </source>
</evidence>
<dbReference type="Proteomes" id="UP000249842">
    <property type="component" value="Unassembled WGS sequence"/>
</dbReference>
<dbReference type="OrthoDB" id="7605542at2"/>
<evidence type="ECO:0000256" key="5">
    <source>
        <dbReference type="ARBA" id="ARBA00022989"/>
    </source>
</evidence>
<dbReference type="PANTHER" id="PTHR30250:SF10">
    <property type="entry name" value="LIPOPOLYSACCHARIDE BIOSYNTHESIS PROTEIN WZXC"/>
    <property type="match status" value="1"/>
</dbReference>
<dbReference type="AlphaFoldDB" id="A0A328AW27"/>
<feature type="transmembrane region" description="Helical" evidence="7">
    <location>
        <begin position="394"/>
        <end position="411"/>
    </location>
</feature>
<reference evidence="9" key="1">
    <citation type="submission" date="2018-05" db="EMBL/GenBank/DDBJ databases">
        <authorList>
            <person name="Li X."/>
        </authorList>
    </citation>
    <scope>NUCLEOTIDE SEQUENCE [LARGE SCALE GENOMIC DNA]</scope>
    <source>
        <strain evidence="9">HKS-05</strain>
    </source>
</reference>
<sequence>MSTAGEAGARPAKAGRLHRTSIGALALTGASALRLILQFAMLPILARLIGPAEYGLVSLAMPFILLANVLSDGGMGYALGRQKDASPLLESTVFWLAGALGLALALFCCAAAFPMGLILHQPRLPVLIMALSPILLLNSLTAVSNGRIIREGRFAVFAAGDVISTGAGAAAAFAAALHGWGAWSLVAQQLVLWVCKMAWVTFKGGAAIGFRYRFEEARGLLRFGFSTIGAILADFVSRNVDSLIVGGVLGATSLGYYAMAYQIVRVPDMLISGPLYLYIFTAVSRTAHEGGKAAIQRLATAGLRLGSSALAPLFCGLALIADLAVSLVLGPKWLGAIVPLRYLAGAGFCFCMCSIMATTLMGLGRSALQLRMSLILGAVTVVVVAVAVRFGLGPVSGALAGGMALVCGYYIHQLAGDLKMPRLSLLASFAPAALGCAAMAGVVLLARRVLQNAPPVAELALMVGLGGAAYLAVLWAVARHRLLADARAFAHAQADKPSAETTAETAELTEMAAGAA</sequence>
<feature type="transmembrane region" description="Helical" evidence="7">
    <location>
        <begin position="219"/>
        <end position="237"/>
    </location>
</feature>
<dbReference type="InterPro" id="IPR050833">
    <property type="entry name" value="Poly_Biosynth_Transport"/>
</dbReference>
<feature type="transmembrane region" description="Helical" evidence="7">
    <location>
        <begin position="21"/>
        <end position="46"/>
    </location>
</feature>
<proteinExistence type="inferred from homology"/>
<feature type="transmembrane region" description="Helical" evidence="7">
    <location>
        <begin position="52"/>
        <end position="71"/>
    </location>
</feature>
<feature type="transmembrane region" description="Helical" evidence="7">
    <location>
        <begin position="92"/>
        <end position="118"/>
    </location>
</feature>
<keyword evidence="3" id="KW-1003">Cell membrane</keyword>
<feature type="transmembrane region" description="Helical" evidence="7">
    <location>
        <begin position="155"/>
        <end position="178"/>
    </location>
</feature>
<keyword evidence="9" id="KW-1185">Reference proteome</keyword>
<feature type="transmembrane region" description="Helical" evidence="7">
    <location>
        <begin position="423"/>
        <end position="447"/>
    </location>
</feature>
<name>A0A328AW27_9CAUL</name>
<gene>
    <name evidence="8" type="ORF">DJ021_00425</name>
</gene>
<feature type="transmembrane region" description="Helical" evidence="7">
    <location>
        <begin position="309"/>
        <end position="330"/>
    </location>
</feature>
<evidence type="ECO:0000256" key="6">
    <source>
        <dbReference type="ARBA" id="ARBA00023136"/>
    </source>
</evidence>